<feature type="transmembrane region" description="Helical" evidence="1">
    <location>
        <begin position="76"/>
        <end position="96"/>
    </location>
</feature>
<feature type="transmembrane region" description="Helical" evidence="1">
    <location>
        <begin position="284"/>
        <end position="302"/>
    </location>
</feature>
<dbReference type="GO" id="GO:0016020">
    <property type="term" value="C:membrane"/>
    <property type="evidence" value="ECO:0007669"/>
    <property type="project" value="InterPro"/>
</dbReference>
<feature type="domain" description="EamA" evidence="2">
    <location>
        <begin position="155"/>
        <end position="296"/>
    </location>
</feature>
<feature type="domain" description="EamA" evidence="2">
    <location>
        <begin position="10"/>
        <end position="143"/>
    </location>
</feature>
<evidence type="ECO:0000313" key="3">
    <source>
        <dbReference type="EMBL" id="QHQ36227.1"/>
    </source>
</evidence>
<feature type="transmembrane region" description="Helical" evidence="1">
    <location>
        <begin position="41"/>
        <end position="64"/>
    </location>
</feature>
<name>A0A6P1T2J7_9RHOB</name>
<dbReference type="InterPro" id="IPR037185">
    <property type="entry name" value="EmrE-like"/>
</dbReference>
<evidence type="ECO:0000313" key="4">
    <source>
        <dbReference type="Proteomes" id="UP000464495"/>
    </source>
</evidence>
<feature type="transmembrane region" description="Helical" evidence="1">
    <location>
        <begin position="102"/>
        <end position="121"/>
    </location>
</feature>
<keyword evidence="1" id="KW-0812">Transmembrane</keyword>
<dbReference type="Pfam" id="PF00892">
    <property type="entry name" value="EamA"/>
    <property type="match status" value="2"/>
</dbReference>
<feature type="transmembrane region" description="Helical" evidence="1">
    <location>
        <begin position="259"/>
        <end position="278"/>
    </location>
</feature>
<dbReference type="RefSeq" id="WP_161862775.1">
    <property type="nucleotide sequence ID" value="NZ_CP046620.1"/>
</dbReference>
<evidence type="ECO:0000259" key="2">
    <source>
        <dbReference type="Pfam" id="PF00892"/>
    </source>
</evidence>
<gene>
    <name evidence="3" type="ORF">GO499_14135</name>
</gene>
<feature type="transmembrane region" description="Helical" evidence="1">
    <location>
        <begin position="128"/>
        <end position="147"/>
    </location>
</feature>
<organism evidence="3 4">
    <name type="scientific">Algicella marina</name>
    <dbReference type="NCBI Taxonomy" id="2683284"/>
    <lineage>
        <taxon>Bacteria</taxon>
        <taxon>Pseudomonadati</taxon>
        <taxon>Pseudomonadota</taxon>
        <taxon>Alphaproteobacteria</taxon>
        <taxon>Rhodobacterales</taxon>
        <taxon>Paracoccaceae</taxon>
        <taxon>Algicella</taxon>
    </lineage>
</organism>
<proteinExistence type="predicted"/>
<dbReference type="PANTHER" id="PTHR22911:SF103">
    <property type="entry name" value="BLR2811 PROTEIN"/>
    <property type="match status" value="1"/>
</dbReference>
<reference evidence="3 4" key="1">
    <citation type="submission" date="2019-12" db="EMBL/GenBank/DDBJ databases">
        <title>Complete genome sequence of Algicella marina strain 9Alg 56(T) isolated from the red alga Tichocarpus crinitus.</title>
        <authorList>
            <person name="Kim S.-G."/>
            <person name="Nedashkovskaya O.I."/>
        </authorList>
    </citation>
    <scope>NUCLEOTIDE SEQUENCE [LARGE SCALE GENOMIC DNA]</scope>
    <source>
        <strain evidence="3 4">9Alg 56</strain>
    </source>
</reference>
<dbReference type="EMBL" id="CP046620">
    <property type="protein sequence ID" value="QHQ36227.1"/>
    <property type="molecule type" value="Genomic_DNA"/>
</dbReference>
<sequence length="317" mass="34119">MLRLPAVFIGPALAVFASTLLSLNDVVMKALSGAYALHEIVFIRSAIGFILILVVYVPLARTGLAAIRTRRLGLQLIRAACVFFANITFFLGLAALPLADAVSIFFVCPFLITIFSVVFLGESVGPRRWAAVCVGLLGTVIMMRPGTSAFQPASLYPLAAAFAYATLQILTRVMRGSENAISLTFYIQLFFLVACAAIGLTMGDGKWAAQEDPSLAFLFRAWTWPPLADLPAILAIGLLTSVGGLCISEAYRRGEAALIAPYEYLALPLAIVWSITFFGEWPDALAWLGISMILAAGLYTLWREQRIAATRSSSGPG</sequence>
<dbReference type="KEGG" id="amaq:GO499_14135"/>
<dbReference type="SUPFAM" id="SSF103481">
    <property type="entry name" value="Multidrug resistance efflux transporter EmrE"/>
    <property type="match status" value="2"/>
</dbReference>
<accession>A0A6P1T2J7</accession>
<dbReference type="AlphaFoldDB" id="A0A6P1T2J7"/>
<keyword evidence="1" id="KW-0472">Membrane</keyword>
<keyword evidence="4" id="KW-1185">Reference proteome</keyword>
<evidence type="ECO:0000256" key="1">
    <source>
        <dbReference type="SAM" id="Phobius"/>
    </source>
</evidence>
<dbReference type="PANTHER" id="PTHR22911">
    <property type="entry name" value="ACYL-MALONYL CONDENSING ENZYME-RELATED"/>
    <property type="match status" value="1"/>
</dbReference>
<protein>
    <submittedName>
        <fullName evidence="3">EamA family transporter</fullName>
    </submittedName>
</protein>
<feature type="transmembrane region" description="Helical" evidence="1">
    <location>
        <begin position="222"/>
        <end position="247"/>
    </location>
</feature>
<feature type="transmembrane region" description="Helical" evidence="1">
    <location>
        <begin position="153"/>
        <end position="171"/>
    </location>
</feature>
<feature type="transmembrane region" description="Helical" evidence="1">
    <location>
        <begin position="183"/>
        <end position="202"/>
    </location>
</feature>
<dbReference type="Proteomes" id="UP000464495">
    <property type="component" value="Chromosome"/>
</dbReference>
<dbReference type="InterPro" id="IPR000620">
    <property type="entry name" value="EamA_dom"/>
</dbReference>
<keyword evidence="1" id="KW-1133">Transmembrane helix</keyword>